<feature type="domain" description="tRNA methyltransferase TRMD/TRM10-type" evidence="18">
    <location>
        <begin position="16"/>
        <end position="229"/>
    </location>
</feature>
<dbReference type="Proteomes" id="UP000231333">
    <property type="component" value="Unassembled WGS sequence"/>
</dbReference>
<organism evidence="19 20">
    <name type="scientific">Candidatus Zambryskibacteria bacterium CG10_big_fil_rev_8_21_14_0_10_42_12</name>
    <dbReference type="NCBI Taxonomy" id="1975115"/>
    <lineage>
        <taxon>Bacteria</taxon>
        <taxon>Candidatus Zambryskiibacteriota</taxon>
    </lineage>
</organism>
<dbReference type="PANTHER" id="PTHR46417">
    <property type="entry name" value="TRNA (GUANINE-N(1)-)-METHYLTRANSFERASE"/>
    <property type="match status" value="1"/>
</dbReference>
<dbReference type="Gene3D" id="3.40.1280.10">
    <property type="match status" value="1"/>
</dbReference>
<name>A0A2H0QWG1_9BACT</name>
<dbReference type="AlphaFoldDB" id="A0A2H0QWG1"/>
<keyword evidence="11 15" id="KW-0819">tRNA processing</keyword>
<dbReference type="InterPro" id="IPR023148">
    <property type="entry name" value="tRNA_m1G_MeTrfase_C_sf"/>
</dbReference>
<dbReference type="PANTHER" id="PTHR46417:SF1">
    <property type="entry name" value="TRNA (GUANINE-N(1)-)-METHYLTRANSFERASE"/>
    <property type="match status" value="1"/>
</dbReference>
<dbReference type="EMBL" id="PCXL01000013">
    <property type="protein sequence ID" value="PIR37945.1"/>
    <property type="molecule type" value="Genomic_DNA"/>
</dbReference>
<dbReference type="InterPro" id="IPR016009">
    <property type="entry name" value="tRNA_MeTrfase_TRMD/TRM10"/>
</dbReference>
<feature type="binding site" evidence="15 16">
    <location>
        <position position="129"/>
    </location>
    <ligand>
        <name>S-adenosyl-L-methionine</name>
        <dbReference type="ChEBI" id="CHEBI:59789"/>
    </ligand>
</feature>
<evidence type="ECO:0000256" key="17">
    <source>
        <dbReference type="RuleBase" id="RU003464"/>
    </source>
</evidence>
<evidence type="ECO:0000256" key="3">
    <source>
        <dbReference type="ARBA" id="ARBA00007630"/>
    </source>
</evidence>
<evidence type="ECO:0000256" key="4">
    <source>
        <dbReference type="ARBA" id="ARBA00011738"/>
    </source>
</evidence>
<evidence type="ECO:0000256" key="14">
    <source>
        <dbReference type="ARBA" id="ARBA00047783"/>
    </source>
</evidence>
<comment type="caution">
    <text evidence="19">The sequence shown here is derived from an EMBL/GenBank/DDBJ whole genome shotgun (WGS) entry which is preliminary data.</text>
</comment>
<dbReference type="EC" id="2.1.1.228" evidence="5 15"/>
<evidence type="ECO:0000256" key="8">
    <source>
        <dbReference type="ARBA" id="ARBA00022603"/>
    </source>
</evidence>
<dbReference type="FunFam" id="3.40.1280.10:FF:000001">
    <property type="entry name" value="tRNA (guanine-N(1)-)-methyltransferase"/>
    <property type="match status" value="1"/>
</dbReference>
<dbReference type="HAMAP" id="MF_00605">
    <property type="entry name" value="TrmD"/>
    <property type="match status" value="1"/>
</dbReference>
<dbReference type="PIRSF" id="PIRSF000386">
    <property type="entry name" value="tRNA_mtase"/>
    <property type="match status" value="1"/>
</dbReference>
<evidence type="ECO:0000256" key="10">
    <source>
        <dbReference type="ARBA" id="ARBA00022691"/>
    </source>
</evidence>
<gene>
    <name evidence="15" type="primary">trmD</name>
    <name evidence="19" type="ORF">COV34_02550</name>
</gene>
<dbReference type="InterPro" id="IPR029028">
    <property type="entry name" value="Alpha/beta_knot_MTases"/>
</dbReference>
<evidence type="ECO:0000256" key="15">
    <source>
        <dbReference type="HAMAP-Rule" id="MF_00605"/>
    </source>
</evidence>
<evidence type="ECO:0000256" key="9">
    <source>
        <dbReference type="ARBA" id="ARBA00022679"/>
    </source>
</evidence>
<evidence type="ECO:0000259" key="18">
    <source>
        <dbReference type="Pfam" id="PF01746"/>
    </source>
</evidence>
<dbReference type="InterPro" id="IPR002649">
    <property type="entry name" value="tRNA_m1G_MeTrfase_TrmD"/>
</dbReference>
<dbReference type="GO" id="GO:0052906">
    <property type="term" value="F:tRNA (guanine(37)-N1)-methyltransferase activity"/>
    <property type="evidence" value="ECO:0007669"/>
    <property type="project" value="UniProtKB-UniRule"/>
</dbReference>
<comment type="similarity">
    <text evidence="3 15 17">Belongs to the RNA methyltransferase TrmD family.</text>
</comment>
<dbReference type="Pfam" id="PF01746">
    <property type="entry name" value="tRNA_m1G_MT"/>
    <property type="match status" value="1"/>
</dbReference>
<dbReference type="GO" id="GO:0005829">
    <property type="term" value="C:cytosol"/>
    <property type="evidence" value="ECO:0007669"/>
    <property type="project" value="TreeGrafter"/>
</dbReference>
<comment type="subcellular location">
    <subcellularLocation>
        <location evidence="2 15 17">Cytoplasm</location>
    </subcellularLocation>
</comment>
<evidence type="ECO:0000313" key="20">
    <source>
        <dbReference type="Proteomes" id="UP000231333"/>
    </source>
</evidence>
<reference evidence="19 20" key="1">
    <citation type="submission" date="2017-09" db="EMBL/GenBank/DDBJ databases">
        <title>Depth-based differentiation of microbial function through sediment-hosted aquifers and enrichment of novel symbionts in the deep terrestrial subsurface.</title>
        <authorList>
            <person name="Probst A.J."/>
            <person name="Ladd B."/>
            <person name="Jarett J.K."/>
            <person name="Geller-Mcgrath D.E."/>
            <person name="Sieber C.M."/>
            <person name="Emerson J.B."/>
            <person name="Anantharaman K."/>
            <person name="Thomas B.C."/>
            <person name="Malmstrom R."/>
            <person name="Stieglmeier M."/>
            <person name="Klingl A."/>
            <person name="Woyke T."/>
            <person name="Ryan C.M."/>
            <person name="Banfield J.F."/>
        </authorList>
    </citation>
    <scope>NUCLEOTIDE SEQUENCE [LARGE SCALE GENOMIC DNA]</scope>
    <source>
        <strain evidence="19">CG10_big_fil_rev_8_21_14_0_10_42_12</strain>
    </source>
</reference>
<evidence type="ECO:0000256" key="16">
    <source>
        <dbReference type="PIRSR" id="PIRSR000386-1"/>
    </source>
</evidence>
<comment type="catalytic activity">
    <reaction evidence="14 15 17">
        <text>guanosine(37) in tRNA + S-adenosyl-L-methionine = N(1)-methylguanosine(37) in tRNA + S-adenosyl-L-homocysteine + H(+)</text>
        <dbReference type="Rhea" id="RHEA:36899"/>
        <dbReference type="Rhea" id="RHEA-COMP:10145"/>
        <dbReference type="Rhea" id="RHEA-COMP:10147"/>
        <dbReference type="ChEBI" id="CHEBI:15378"/>
        <dbReference type="ChEBI" id="CHEBI:57856"/>
        <dbReference type="ChEBI" id="CHEBI:59789"/>
        <dbReference type="ChEBI" id="CHEBI:73542"/>
        <dbReference type="ChEBI" id="CHEBI:74269"/>
        <dbReference type="EC" id="2.1.1.228"/>
    </reaction>
</comment>
<evidence type="ECO:0000256" key="1">
    <source>
        <dbReference type="ARBA" id="ARBA00002634"/>
    </source>
</evidence>
<keyword evidence="8 15" id="KW-0489">Methyltransferase</keyword>
<keyword evidence="7 15" id="KW-0963">Cytoplasm</keyword>
<dbReference type="NCBIfam" id="TIGR00088">
    <property type="entry name" value="trmD"/>
    <property type="match status" value="1"/>
</dbReference>
<keyword evidence="10 15" id="KW-0949">S-adenosyl-L-methionine</keyword>
<dbReference type="GO" id="GO:0002939">
    <property type="term" value="P:tRNA N1-guanine methylation"/>
    <property type="evidence" value="ECO:0007669"/>
    <property type="project" value="TreeGrafter"/>
</dbReference>
<comment type="subunit">
    <text evidence="4 15 17">Homodimer.</text>
</comment>
<dbReference type="Gene3D" id="1.10.1270.20">
    <property type="entry name" value="tRNA(m1g37)methyltransferase, domain 2"/>
    <property type="match status" value="1"/>
</dbReference>
<evidence type="ECO:0000256" key="13">
    <source>
        <dbReference type="ARBA" id="ARBA00033392"/>
    </source>
</evidence>
<sequence length="230" mass="26375">MQKRKRKALTKPKTIFHLISLFPEALSSYIKESIIGRALADNYIDIKTYNLRDFTKDKHKRVDRIPYGGGPGMVIEALPVIKAIESAKRKAKSVKREACIIWLSPSGKQFDSKEAEKLSKEKNIIFICGRYEGIDERVREIFKTESYSVGPYTLTGGELPALIMMDAISRQIPGVLGNESSVEEKRISSPEVYTRPEVLIYKKKTYKVPDVLLSGNHKEIREWKERKRKN</sequence>
<evidence type="ECO:0000256" key="2">
    <source>
        <dbReference type="ARBA" id="ARBA00004496"/>
    </source>
</evidence>
<comment type="caution">
    <text evidence="15">Lacks conserved residue(s) required for the propagation of feature annotation.</text>
</comment>
<evidence type="ECO:0000256" key="5">
    <source>
        <dbReference type="ARBA" id="ARBA00012807"/>
    </source>
</evidence>
<dbReference type="NCBIfam" id="NF000648">
    <property type="entry name" value="PRK00026.1"/>
    <property type="match status" value="1"/>
</dbReference>
<protein>
    <recommendedName>
        <fullName evidence="6 15">tRNA (guanine-N(1)-)-methyltransferase</fullName>
        <ecNumber evidence="5 15">2.1.1.228</ecNumber>
    </recommendedName>
    <alternativeName>
        <fullName evidence="12 15">M1G-methyltransferase</fullName>
    </alternativeName>
    <alternativeName>
        <fullName evidence="13 15">tRNA [GM37] methyltransferase</fullName>
    </alternativeName>
</protein>
<keyword evidence="9 15" id="KW-0808">Transferase</keyword>
<evidence type="ECO:0000256" key="12">
    <source>
        <dbReference type="ARBA" id="ARBA00029736"/>
    </source>
</evidence>
<dbReference type="SUPFAM" id="SSF75217">
    <property type="entry name" value="alpha/beta knot"/>
    <property type="match status" value="1"/>
</dbReference>
<evidence type="ECO:0000256" key="7">
    <source>
        <dbReference type="ARBA" id="ARBA00022490"/>
    </source>
</evidence>
<evidence type="ECO:0000256" key="6">
    <source>
        <dbReference type="ARBA" id="ARBA00014679"/>
    </source>
</evidence>
<dbReference type="InterPro" id="IPR029026">
    <property type="entry name" value="tRNA_m1G_MTases_N"/>
</dbReference>
<evidence type="ECO:0000256" key="11">
    <source>
        <dbReference type="ARBA" id="ARBA00022694"/>
    </source>
</evidence>
<proteinExistence type="inferred from homology"/>
<comment type="function">
    <text evidence="1 15 17">Specifically methylates guanosine-37 in various tRNAs.</text>
</comment>
<evidence type="ECO:0000313" key="19">
    <source>
        <dbReference type="EMBL" id="PIR37945.1"/>
    </source>
</evidence>
<accession>A0A2H0QWG1</accession>